<dbReference type="SMART" id="SM00353">
    <property type="entry name" value="HLH"/>
    <property type="match status" value="1"/>
</dbReference>
<dbReference type="GO" id="GO:0043565">
    <property type="term" value="F:sequence-specific DNA binding"/>
    <property type="evidence" value="ECO:0007669"/>
    <property type="project" value="TreeGrafter"/>
</dbReference>
<evidence type="ECO:0000256" key="1">
    <source>
        <dbReference type="ARBA" id="ARBA00004123"/>
    </source>
</evidence>
<evidence type="ECO:0000259" key="4">
    <source>
        <dbReference type="PROSITE" id="PS50888"/>
    </source>
</evidence>
<dbReference type="PROSITE" id="PS51671">
    <property type="entry name" value="ACT"/>
    <property type="match status" value="1"/>
</dbReference>
<reference evidence="6 7" key="1">
    <citation type="journal article" date="2013" name="BMC Genomics">
        <title>Reconstruction of the lipid metabolism for the microalga Monoraphidium neglectum from its genome sequence reveals characteristics suitable for biofuel production.</title>
        <authorList>
            <person name="Bogen C."/>
            <person name="Al-Dilaimi A."/>
            <person name="Albersmeier A."/>
            <person name="Wichmann J."/>
            <person name="Grundmann M."/>
            <person name="Rupp O."/>
            <person name="Lauersen K.J."/>
            <person name="Blifernez-Klassen O."/>
            <person name="Kalinowski J."/>
            <person name="Goesmann A."/>
            <person name="Mussgnug J.H."/>
            <person name="Kruse O."/>
        </authorList>
    </citation>
    <scope>NUCLEOTIDE SEQUENCE [LARGE SCALE GENOMIC DNA]</scope>
    <source>
        <strain evidence="6 7">SAG 48.87</strain>
    </source>
</reference>
<organism evidence="6 7">
    <name type="scientific">Monoraphidium neglectum</name>
    <dbReference type="NCBI Taxonomy" id="145388"/>
    <lineage>
        <taxon>Eukaryota</taxon>
        <taxon>Viridiplantae</taxon>
        <taxon>Chlorophyta</taxon>
        <taxon>core chlorophytes</taxon>
        <taxon>Chlorophyceae</taxon>
        <taxon>CS clade</taxon>
        <taxon>Sphaeropleales</taxon>
        <taxon>Selenastraceae</taxon>
        <taxon>Monoraphidium</taxon>
    </lineage>
</organism>
<sequence>MAALHDVDHMGMTDQELEDFLSFMDHPPGGVLNGGPLAAFAAVEATELSDDGGNTACTNGAAPASSSDAHGSSEQHDSHMAVDREAQKSPGSSEDCTGAAGGAGRGAGGDPAAARGAMPQPYGLGGHLMGLGRLPEGEAFPPAAGLGEAAAAVDRAPALLAAAPAAAMPVPVPTRGGASGYSGGSAPSMLRVQSAASLGSLTMPLESLALNSPAVMGPLGADAAAAAHSAGQPMMMVSASSLPAGYGHHAGAFHQHGGGPVQMLSMGAFGSGGLAFVPAAALAACGSAPPGVHNGGATLASTLQNCGSDPLLSTSWPSSAPSGGGAASSAPSLQRQRSSGAPKPPSSGRSGASARGRSAATAAADATYHRSSGNGGTLSHSTIEKQRRDRLNALLDDLGALVPPSDGRSDGSRRPKHVILSDAIALLNSLQERVRVGGDEVAALKQRLAAAEAVAGAGAHAASIDIAGAAAAPCGAGAALKAEPGSSVEQQMLPPTPSGTSPAELAASMLRRGSSDAELSHMQQQQQQPSAAQQQVVVEQEGDCVRVAVSCHDRDGLLSDLVAAIRGTGAKIAKASITTTGDGAARDEIELRLEGGGGGAGAGAGVTLDSVRHAVVSVLGGTSAAAAGARGKRTRQ</sequence>
<evidence type="ECO:0000259" key="5">
    <source>
        <dbReference type="PROSITE" id="PS51671"/>
    </source>
</evidence>
<dbReference type="InterPro" id="IPR045865">
    <property type="entry name" value="ACT-like_dom_sf"/>
</dbReference>
<gene>
    <name evidence="6" type="ORF">MNEG_11802</name>
</gene>
<dbReference type="GO" id="GO:0046983">
    <property type="term" value="F:protein dimerization activity"/>
    <property type="evidence" value="ECO:0007669"/>
    <property type="project" value="InterPro"/>
</dbReference>
<accession>A0A0D2LXP0</accession>
<dbReference type="GeneID" id="25729101"/>
<dbReference type="SUPFAM" id="SSF55021">
    <property type="entry name" value="ACT-like"/>
    <property type="match status" value="1"/>
</dbReference>
<dbReference type="OrthoDB" id="515240at2759"/>
<feature type="region of interest" description="Disordered" evidence="3">
    <location>
        <begin position="483"/>
        <end position="503"/>
    </location>
</feature>
<feature type="region of interest" description="Disordered" evidence="3">
    <location>
        <begin position="51"/>
        <end position="118"/>
    </location>
</feature>
<feature type="region of interest" description="Disordered" evidence="3">
    <location>
        <begin position="314"/>
        <end position="382"/>
    </location>
</feature>
<dbReference type="CDD" id="cd04873">
    <property type="entry name" value="ACT_UUR-ACR-like"/>
    <property type="match status" value="1"/>
</dbReference>
<evidence type="ECO:0000256" key="3">
    <source>
        <dbReference type="SAM" id="MobiDB-lite"/>
    </source>
</evidence>
<dbReference type="GO" id="GO:0005634">
    <property type="term" value="C:nucleus"/>
    <property type="evidence" value="ECO:0007669"/>
    <property type="project" value="UniProtKB-SubCell"/>
</dbReference>
<dbReference type="PANTHER" id="PTHR31945">
    <property type="entry name" value="TRANSCRIPTION FACTOR SCREAM2-RELATED"/>
    <property type="match status" value="1"/>
</dbReference>
<dbReference type="InterPro" id="IPR011598">
    <property type="entry name" value="bHLH_dom"/>
</dbReference>
<dbReference type="Proteomes" id="UP000054498">
    <property type="component" value="Unassembled WGS sequence"/>
</dbReference>
<evidence type="ECO:0000256" key="2">
    <source>
        <dbReference type="ARBA" id="ARBA00023242"/>
    </source>
</evidence>
<feature type="domain" description="ACT" evidence="5">
    <location>
        <begin position="546"/>
        <end position="623"/>
    </location>
</feature>
<dbReference type="SUPFAM" id="SSF47459">
    <property type="entry name" value="HLH, helix-loop-helix DNA-binding domain"/>
    <property type="match status" value="1"/>
</dbReference>
<dbReference type="InterPro" id="IPR036638">
    <property type="entry name" value="HLH_DNA-bd_sf"/>
</dbReference>
<dbReference type="Pfam" id="PF00010">
    <property type="entry name" value="HLH"/>
    <property type="match status" value="1"/>
</dbReference>
<evidence type="ECO:0000313" key="7">
    <source>
        <dbReference type="Proteomes" id="UP000054498"/>
    </source>
</evidence>
<feature type="compositionally biased region" description="Basic and acidic residues" evidence="3">
    <location>
        <begin position="71"/>
        <end position="87"/>
    </location>
</feature>
<dbReference type="InterPro" id="IPR051358">
    <property type="entry name" value="TF_AMS/ICE1/BHLH6-like"/>
</dbReference>
<comment type="subcellular location">
    <subcellularLocation>
        <location evidence="1">Nucleus</location>
    </subcellularLocation>
</comment>
<feature type="compositionally biased region" description="Gly residues" evidence="3">
    <location>
        <begin position="99"/>
        <end position="109"/>
    </location>
</feature>
<feature type="domain" description="BHLH" evidence="4">
    <location>
        <begin position="375"/>
        <end position="430"/>
    </location>
</feature>
<dbReference type="InterPro" id="IPR002912">
    <property type="entry name" value="ACT_dom"/>
</dbReference>
<dbReference type="EMBL" id="KK103133">
    <property type="protein sequence ID" value="KIY96159.1"/>
    <property type="molecule type" value="Genomic_DNA"/>
</dbReference>
<keyword evidence="7" id="KW-1185">Reference proteome</keyword>
<proteinExistence type="predicted"/>
<dbReference type="RefSeq" id="XP_013895179.1">
    <property type="nucleotide sequence ID" value="XM_014039725.1"/>
</dbReference>
<feature type="compositionally biased region" description="Polar residues" evidence="3">
    <location>
        <begin position="369"/>
        <end position="381"/>
    </location>
</feature>
<dbReference type="PROSITE" id="PS50888">
    <property type="entry name" value="BHLH"/>
    <property type="match status" value="1"/>
</dbReference>
<dbReference type="PANTHER" id="PTHR31945:SF11">
    <property type="entry name" value="TRANSCRIPTION FACTOR ABORTED MICROSPORES"/>
    <property type="match status" value="1"/>
</dbReference>
<evidence type="ECO:0000313" key="6">
    <source>
        <dbReference type="EMBL" id="KIY96159.1"/>
    </source>
</evidence>
<keyword evidence="2" id="KW-0539">Nucleus</keyword>
<dbReference type="Gene3D" id="4.10.280.10">
    <property type="entry name" value="Helix-loop-helix DNA-binding domain"/>
    <property type="match status" value="1"/>
</dbReference>
<evidence type="ECO:0008006" key="8">
    <source>
        <dbReference type="Google" id="ProtNLM"/>
    </source>
</evidence>
<dbReference type="STRING" id="145388.A0A0D2LXP0"/>
<feature type="compositionally biased region" description="Low complexity" evidence="3">
    <location>
        <begin position="314"/>
        <end position="364"/>
    </location>
</feature>
<dbReference type="KEGG" id="mng:MNEG_11802"/>
<name>A0A0D2LXP0_9CHLO</name>
<dbReference type="AlphaFoldDB" id="A0A0D2LXP0"/>
<protein>
    <recommendedName>
        <fullName evidence="8">BHLH domain-containing protein</fullName>
    </recommendedName>
</protein>
<dbReference type="GO" id="GO:0003700">
    <property type="term" value="F:DNA-binding transcription factor activity"/>
    <property type="evidence" value="ECO:0007669"/>
    <property type="project" value="TreeGrafter"/>
</dbReference>